<name>A0A0G0TR78_9BACT</name>
<dbReference type="PANTHER" id="PTHR41373">
    <property type="entry name" value="DUF2156 DOMAIN-CONTAINING PROTEIN"/>
    <property type="match status" value="1"/>
</dbReference>
<evidence type="ECO:0000259" key="1">
    <source>
        <dbReference type="Pfam" id="PF09924"/>
    </source>
</evidence>
<proteinExistence type="predicted"/>
<organism evidence="2 3">
    <name type="scientific">Candidatus Nomurabacteria bacterium GW2011_GWA2_40_9</name>
    <dbReference type="NCBI Taxonomy" id="1618734"/>
    <lineage>
        <taxon>Bacteria</taxon>
        <taxon>Candidatus Nomuraibacteriota</taxon>
    </lineage>
</organism>
<dbReference type="Pfam" id="PF09924">
    <property type="entry name" value="LPG_synthase_C"/>
    <property type="match status" value="1"/>
</dbReference>
<accession>A0A0G0TR78</accession>
<dbReference type="PANTHER" id="PTHR41373:SF1">
    <property type="entry name" value="PHOSPHATIDYLGLYCEROL LYSYLTRANSFERASE C-TERMINAL DOMAIN-CONTAINING PROTEIN"/>
    <property type="match status" value="1"/>
</dbReference>
<protein>
    <recommendedName>
        <fullName evidence="1">Phosphatidylglycerol lysyltransferase C-terminal domain-containing protein</fullName>
    </recommendedName>
</protein>
<comment type="caution">
    <text evidence="2">The sequence shown here is derived from an EMBL/GenBank/DDBJ whole genome shotgun (WGS) entry which is preliminary data.</text>
</comment>
<dbReference type="InterPro" id="IPR016181">
    <property type="entry name" value="Acyl_CoA_acyltransferase"/>
</dbReference>
<evidence type="ECO:0000313" key="3">
    <source>
        <dbReference type="Proteomes" id="UP000034749"/>
    </source>
</evidence>
<dbReference type="Proteomes" id="UP000034749">
    <property type="component" value="Unassembled WGS sequence"/>
</dbReference>
<sequence length="263" mass="30925">MWSWDTRKAMQISQLNGNLVVRFTDYINGQPFFSFLGDNMVNETAEALLELSKREGLPLELKLVPEIAVREINLDKFKVIEDKDNSDYIYETLSLKEMKGNKFNTRRGEAHRFSRNYDNFRVEVLDIFKSKQELVELTNMWFENKKRSVEVKDFGNEQIAIDRFFSYNINSDKMFILGLFLDDRLVGYIVNELLPNKNSMLHFDKTDLSINGAHSYLMKANAEMLLEKNVSCINYEQDLGLLPLQRSKRSFRPNNFLNKFIIK</sequence>
<dbReference type="InterPro" id="IPR016732">
    <property type="entry name" value="UCP018688"/>
</dbReference>
<reference evidence="2 3" key="1">
    <citation type="journal article" date="2015" name="Nature">
        <title>rRNA introns, odd ribosomes, and small enigmatic genomes across a large radiation of phyla.</title>
        <authorList>
            <person name="Brown C.T."/>
            <person name="Hug L.A."/>
            <person name="Thomas B.C."/>
            <person name="Sharon I."/>
            <person name="Castelle C.J."/>
            <person name="Singh A."/>
            <person name="Wilkins M.J."/>
            <person name="Williams K.H."/>
            <person name="Banfield J.F."/>
        </authorList>
    </citation>
    <scope>NUCLEOTIDE SEQUENCE [LARGE SCALE GENOMIC DNA]</scope>
</reference>
<dbReference type="EMBL" id="LBZW01000007">
    <property type="protein sequence ID" value="KKR79494.1"/>
    <property type="molecule type" value="Genomic_DNA"/>
</dbReference>
<gene>
    <name evidence="2" type="ORF">UU24_C0007G0021</name>
</gene>
<evidence type="ECO:0000313" key="2">
    <source>
        <dbReference type="EMBL" id="KKR79494.1"/>
    </source>
</evidence>
<dbReference type="SUPFAM" id="SSF55729">
    <property type="entry name" value="Acyl-CoA N-acyltransferases (Nat)"/>
    <property type="match status" value="2"/>
</dbReference>
<dbReference type="AlphaFoldDB" id="A0A0G0TR78"/>
<feature type="domain" description="Phosphatidylglycerol lysyltransferase C-terminal" evidence="1">
    <location>
        <begin position="6"/>
        <end position="262"/>
    </location>
</feature>
<dbReference type="InterPro" id="IPR024320">
    <property type="entry name" value="LPG_synthase_C"/>
</dbReference>
<dbReference type="Gene3D" id="3.40.630.30">
    <property type="match status" value="1"/>
</dbReference>